<dbReference type="InterPro" id="IPR036812">
    <property type="entry name" value="NAD(P)_OxRdtase_dom_sf"/>
</dbReference>
<feature type="domain" description="NADP-dependent oxidoreductase" evidence="2">
    <location>
        <begin position="15"/>
        <end position="57"/>
    </location>
</feature>
<evidence type="ECO:0000256" key="1">
    <source>
        <dbReference type="ARBA" id="ARBA00023002"/>
    </source>
</evidence>
<dbReference type="InterPro" id="IPR023210">
    <property type="entry name" value="NADP_OxRdtase_dom"/>
</dbReference>
<dbReference type="SUPFAM" id="SSF51430">
    <property type="entry name" value="NAD(P)-linked oxidoreductase"/>
    <property type="match status" value="2"/>
</dbReference>
<dbReference type="Pfam" id="PF00248">
    <property type="entry name" value="Aldo_ket_red"/>
    <property type="match status" value="2"/>
</dbReference>
<dbReference type="Gene3D" id="3.20.20.100">
    <property type="entry name" value="NADP-dependent oxidoreductase domain"/>
    <property type="match status" value="2"/>
</dbReference>
<dbReference type="EMBL" id="JBHMBW010000011">
    <property type="protein sequence ID" value="MFB9624150.1"/>
    <property type="molecule type" value="Genomic_DNA"/>
</dbReference>
<evidence type="ECO:0000313" key="4">
    <source>
        <dbReference type="Proteomes" id="UP001589532"/>
    </source>
</evidence>
<sequence>MHAKALGSQGLRVSPLGLGCMGLTFGYGPVDRARAVATVERALELGVTFFDTSDHFRRVSPRFKGENLHRNRQLVEPILTIARERGATPAQVALAWILASVPEAVPIPGTTRPGRVEENVGSLDVTLTDSDKRTLDQSFPAGAAAGTRWPSAMMALLEG</sequence>
<dbReference type="PANTHER" id="PTHR43625">
    <property type="entry name" value="AFLATOXIN B1 ALDEHYDE REDUCTASE"/>
    <property type="match status" value="1"/>
</dbReference>
<dbReference type="Proteomes" id="UP001589532">
    <property type="component" value="Unassembled WGS sequence"/>
</dbReference>
<proteinExistence type="predicted"/>
<dbReference type="InterPro" id="IPR050791">
    <property type="entry name" value="Aldo-Keto_reductase"/>
</dbReference>
<reference evidence="3 4" key="1">
    <citation type="submission" date="2024-09" db="EMBL/GenBank/DDBJ databases">
        <authorList>
            <person name="Sun Q."/>
            <person name="Mori K."/>
        </authorList>
    </citation>
    <scope>NUCLEOTIDE SEQUENCE [LARGE SCALE GENOMIC DNA]</scope>
    <source>
        <strain evidence="3 4">JCM 3143</strain>
    </source>
</reference>
<organism evidence="3 4">
    <name type="scientific">Nonomuraea helvata</name>
    <dbReference type="NCBI Taxonomy" id="37484"/>
    <lineage>
        <taxon>Bacteria</taxon>
        <taxon>Bacillati</taxon>
        <taxon>Actinomycetota</taxon>
        <taxon>Actinomycetes</taxon>
        <taxon>Streptosporangiales</taxon>
        <taxon>Streptosporangiaceae</taxon>
        <taxon>Nonomuraea</taxon>
    </lineage>
</organism>
<accession>A0ABV5RXI1</accession>
<evidence type="ECO:0000259" key="2">
    <source>
        <dbReference type="Pfam" id="PF00248"/>
    </source>
</evidence>
<dbReference type="PANTHER" id="PTHR43625:SF40">
    <property type="entry name" value="ALDO-KETO REDUCTASE YAKC [NADP(+)]"/>
    <property type="match status" value="1"/>
</dbReference>
<comment type="caution">
    <text evidence="3">The sequence shown here is derived from an EMBL/GenBank/DDBJ whole genome shotgun (WGS) entry which is preliminary data.</text>
</comment>
<evidence type="ECO:0000313" key="3">
    <source>
        <dbReference type="EMBL" id="MFB9624150.1"/>
    </source>
</evidence>
<keyword evidence="1" id="KW-0560">Oxidoreductase</keyword>
<feature type="domain" description="NADP-dependent oxidoreductase" evidence="2">
    <location>
        <begin position="68"/>
        <end position="137"/>
    </location>
</feature>
<keyword evidence="4" id="KW-1185">Reference proteome</keyword>
<gene>
    <name evidence="3" type="ORF">ACFFSA_13770</name>
</gene>
<protein>
    <submittedName>
        <fullName evidence="3">Aldo/keto reductase</fullName>
    </submittedName>
</protein>
<name>A0ABV5RXI1_9ACTN</name>
<dbReference type="RefSeq" id="WP_344995835.1">
    <property type="nucleotide sequence ID" value="NZ_BAAAXV010000008.1"/>
</dbReference>